<dbReference type="Gene3D" id="1.25.40.10">
    <property type="entry name" value="Tetratricopeptide repeat domain"/>
    <property type="match status" value="1"/>
</dbReference>
<proteinExistence type="inferred from homology"/>
<protein>
    <recommendedName>
        <fullName evidence="3">Protein adenylyltransferase Fic</fullName>
        <ecNumber evidence="15">2.7.7.108</ecNumber>
    </recommendedName>
    <alternativeName>
        <fullName evidence="14">De-AMPylase Fic</fullName>
    </alternativeName>
</protein>
<dbReference type="RefSeq" id="XP_070854585.1">
    <property type="nucleotide sequence ID" value="XM_070998484.1"/>
</dbReference>
<evidence type="ECO:0000313" key="23">
    <source>
        <dbReference type="RefSeq" id="XP_070854585.1"/>
    </source>
</evidence>
<comment type="catalytic activity">
    <reaction evidence="17">
        <text>L-tyrosyl-[protein] + ATP = O-(5'-adenylyl)-L-tyrosyl-[protein] + diphosphate</text>
        <dbReference type="Rhea" id="RHEA:54288"/>
        <dbReference type="Rhea" id="RHEA-COMP:10136"/>
        <dbReference type="Rhea" id="RHEA-COMP:13846"/>
        <dbReference type="ChEBI" id="CHEBI:30616"/>
        <dbReference type="ChEBI" id="CHEBI:33019"/>
        <dbReference type="ChEBI" id="CHEBI:46858"/>
        <dbReference type="ChEBI" id="CHEBI:83624"/>
        <dbReference type="EC" id="2.7.7.108"/>
    </reaction>
</comment>
<evidence type="ECO:0000256" key="11">
    <source>
        <dbReference type="ARBA" id="ARBA00022840"/>
    </source>
</evidence>
<dbReference type="InterPro" id="IPR040198">
    <property type="entry name" value="Fido_containing"/>
</dbReference>
<keyword evidence="22" id="KW-1185">Reference proteome</keyword>
<evidence type="ECO:0000259" key="21">
    <source>
        <dbReference type="PROSITE" id="PS51459"/>
    </source>
</evidence>
<keyword evidence="10 19" id="KW-0802">TPR repeat</keyword>
<dbReference type="SUPFAM" id="SSF140931">
    <property type="entry name" value="Fic-like"/>
    <property type="match status" value="1"/>
</dbReference>
<keyword evidence="12 20" id="KW-1133">Transmembrane helix</keyword>
<evidence type="ECO:0000313" key="22">
    <source>
        <dbReference type="Proteomes" id="UP001652628"/>
    </source>
</evidence>
<dbReference type="SUPFAM" id="SSF48452">
    <property type="entry name" value="TPR-like"/>
    <property type="match status" value="1"/>
</dbReference>
<evidence type="ECO:0000256" key="17">
    <source>
        <dbReference type="ARBA" id="ARBA00048696"/>
    </source>
</evidence>
<reference evidence="22" key="1">
    <citation type="submission" date="2025-05" db="UniProtKB">
        <authorList>
            <consortium name="RefSeq"/>
        </authorList>
    </citation>
    <scope>NUCLEOTIDE SEQUENCE [LARGE SCALE GENOMIC DNA]</scope>
</reference>
<organism evidence="22 23">
    <name type="scientific">Drosophila suzukii</name>
    <name type="common">Spotted-wing drosophila fruit fly</name>
    <dbReference type="NCBI Taxonomy" id="28584"/>
    <lineage>
        <taxon>Eukaryota</taxon>
        <taxon>Metazoa</taxon>
        <taxon>Ecdysozoa</taxon>
        <taxon>Arthropoda</taxon>
        <taxon>Hexapoda</taxon>
        <taxon>Insecta</taxon>
        <taxon>Pterygota</taxon>
        <taxon>Neoptera</taxon>
        <taxon>Endopterygota</taxon>
        <taxon>Diptera</taxon>
        <taxon>Brachycera</taxon>
        <taxon>Muscomorpha</taxon>
        <taxon>Ephydroidea</taxon>
        <taxon>Drosophilidae</taxon>
        <taxon>Drosophila</taxon>
        <taxon>Sophophora</taxon>
    </lineage>
</organism>
<dbReference type="Gene3D" id="1.10.3290.10">
    <property type="entry name" value="Fido-like domain"/>
    <property type="match status" value="1"/>
</dbReference>
<feature type="repeat" description="TPR" evidence="19">
    <location>
        <begin position="113"/>
        <end position="146"/>
    </location>
</feature>
<dbReference type="InterPro" id="IPR019734">
    <property type="entry name" value="TPR_rpt"/>
</dbReference>
<dbReference type="PROSITE" id="PS51459">
    <property type="entry name" value="FIDO"/>
    <property type="match status" value="1"/>
</dbReference>
<keyword evidence="9" id="KW-0378">Hydrolase</keyword>
<dbReference type="InterPro" id="IPR011990">
    <property type="entry name" value="TPR-like_helical_dom_sf"/>
</dbReference>
<keyword evidence="13 20" id="KW-0472">Membrane</keyword>
<keyword evidence="4" id="KW-0808">Transferase</keyword>
<dbReference type="InterPro" id="IPR003812">
    <property type="entry name" value="Fido"/>
</dbReference>
<evidence type="ECO:0000256" key="8">
    <source>
        <dbReference type="ARBA" id="ARBA00022741"/>
    </source>
</evidence>
<sequence>MTKDAGQSSPSSAQQEDLKSQQKQKQAILYRLVLFCTSCGLAAWSFYALTSSNLNWKMRQLHHQPTAYYHQTWDELAFYSVDELNDKRREFYDKSTREGTSYTEQEQTNIKEAMGALKMAQEMYRKGKDDKAVRLFEHALALSPRFPEVLLRYGEFLEHRQRNIVLADQYYHQALIINPTNLEALTNCQRTADVVQNLDRRRLKSLDFKSNVLSTIHESNAALRRAKKEAYFQHIYHSVGIEGNSLTLAQTRSILKTRMAVDGKSIDEHNEILGMDLAMKYINAILVQKLEITIKDILELHRRVLGHVDPIEGGEFRRNQVYVGGHIPPGPGDLSLLMQRFLRWVNSDHSSSLHPVNYAALAHYKLVHIHPFIDGNGRTSRLLMNTLLMRAGYPPVIIPKQQRSKYYHFLKFANKGDIRPFMRFIADCTEKTLDLYLWAIRDLPQQIPMLTQTESEDGERLAQIHIYA</sequence>
<feature type="domain" description="Fido" evidence="21">
    <location>
        <begin position="292"/>
        <end position="427"/>
    </location>
</feature>
<dbReference type="PANTHER" id="PTHR13504:SF34">
    <property type="entry name" value="PROTEIN ADENYLYLTRANSFERASE FICD"/>
    <property type="match status" value="1"/>
</dbReference>
<evidence type="ECO:0000256" key="7">
    <source>
        <dbReference type="ARBA" id="ARBA00022737"/>
    </source>
</evidence>
<keyword evidence="6 23" id="KW-0548">Nucleotidyltransferase</keyword>
<keyword evidence="8" id="KW-0547">Nucleotide-binding</keyword>
<keyword evidence="7" id="KW-0677">Repeat</keyword>
<evidence type="ECO:0000256" key="3">
    <source>
        <dbReference type="ARBA" id="ARBA00014915"/>
    </source>
</evidence>
<comment type="catalytic activity">
    <reaction evidence="18">
        <text>3-O-(5'-adenylyl)-L-threonyl-[protein] + H2O = L-threonyl-[protein] + AMP + H(+)</text>
        <dbReference type="Rhea" id="RHEA:55932"/>
        <dbReference type="Rhea" id="RHEA-COMP:11060"/>
        <dbReference type="Rhea" id="RHEA-COMP:13847"/>
        <dbReference type="ChEBI" id="CHEBI:15377"/>
        <dbReference type="ChEBI" id="CHEBI:15378"/>
        <dbReference type="ChEBI" id="CHEBI:30013"/>
        <dbReference type="ChEBI" id="CHEBI:138113"/>
        <dbReference type="ChEBI" id="CHEBI:456215"/>
    </reaction>
</comment>
<dbReference type="InterPro" id="IPR036597">
    <property type="entry name" value="Fido-like_dom_sf"/>
</dbReference>
<evidence type="ECO:0000256" key="20">
    <source>
        <dbReference type="SAM" id="Phobius"/>
    </source>
</evidence>
<evidence type="ECO:0000256" key="10">
    <source>
        <dbReference type="ARBA" id="ARBA00022803"/>
    </source>
</evidence>
<dbReference type="PANTHER" id="PTHR13504">
    <property type="entry name" value="FIDO DOMAIN-CONTAINING PROTEIN DDB_G0283145"/>
    <property type="match status" value="1"/>
</dbReference>
<dbReference type="Proteomes" id="UP001652628">
    <property type="component" value="Chromosome 2"/>
</dbReference>
<keyword evidence="11" id="KW-0067">ATP-binding</keyword>
<dbReference type="EC" id="2.7.7.108" evidence="15"/>
<feature type="transmembrane region" description="Helical" evidence="20">
    <location>
        <begin position="28"/>
        <end position="49"/>
    </location>
</feature>
<comment type="similarity">
    <text evidence="2">Belongs to the fic family.</text>
</comment>
<evidence type="ECO:0000256" key="5">
    <source>
        <dbReference type="ARBA" id="ARBA00022692"/>
    </source>
</evidence>
<comment type="subcellular location">
    <subcellularLocation>
        <location evidence="1">Membrane</location>
        <topology evidence="1">Single-pass membrane protein</topology>
    </subcellularLocation>
</comment>
<evidence type="ECO:0000256" key="19">
    <source>
        <dbReference type="PROSITE-ProRule" id="PRU00339"/>
    </source>
</evidence>
<evidence type="ECO:0000256" key="14">
    <source>
        <dbReference type="ARBA" id="ARBA00030885"/>
    </source>
</evidence>
<evidence type="ECO:0000256" key="16">
    <source>
        <dbReference type="ARBA" id="ARBA00047939"/>
    </source>
</evidence>
<reference evidence="23" key="2">
    <citation type="submission" date="2025-08" db="UniProtKB">
        <authorList>
            <consortium name="RefSeq"/>
        </authorList>
    </citation>
    <scope>IDENTIFICATION</scope>
</reference>
<dbReference type="Pfam" id="PF02661">
    <property type="entry name" value="Fic"/>
    <property type="match status" value="1"/>
</dbReference>
<evidence type="ECO:0000256" key="9">
    <source>
        <dbReference type="ARBA" id="ARBA00022801"/>
    </source>
</evidence>
<evidence type="ECO:0000256" key="1">
    <source>
        <dbReference type="ARBA" id="ARBA00004167"/>
    </source>
</evidence>
<accession>A0ABM4TX92</accession>
<dbReference type="GO" id="GO:0016779">
    <property type="term" value="F:nucleotidyltransferase activity"/>
    <property type="evidence" value="ECO:0007669"/>
    <property type="project" value="UniProtKB-KW"/>
</dbReference>
<evidence type="ECO:0000256" key="2">
    <source>
        <dbReference type="ARBA" id="ARBA00009742"/>
    </source>
</evidence>
<keyword evidence="5 20" id="KW-0812">Transmembrane</keyword>
<dbReference type="GeneID" id="139354254"/>
<evidence type="ECO:0000256" key="18">
    <source>
        <dbReference type="ARBA" id="ARBA00049297"/>
    </source>
</evidence>
<evidence type="ECO:0000256" key="15">
    <source>
        <dbReference type="ARBA" id="ARBA00034531"/>
    </source>
</evidence>
<evidence type="ECO:0000256" key="12">
    <source>
        <dbReference type="ARBA" id="ARBA00022989"/>
    </source>
</evidence>
<evidence type="ECO:0000256" key="4">
    <source>
        <dbReference type="ARBA" id="ARBA00022679"/>
    </source>
</evidence>
<gene>
    <name evidence="23" type="primary">Fic</name>
</gene>
<evidence type="ECO:0000256" key="6">
    <source>
        <dbReference type="ARBA" id="ARBA00022695"/>
    </source>
</evidence>
<comment type="catalytic activity">
    <reaction evidence="16">
        <text>L-threonyl-[protein] + ATP = 3-O-(5'-adenylyl)-L-threonyl-[protein] + diphosphate</text>
        <dbReference type="Rhea" id="RHEA:54292"/>
        <dbReference type="Rhea" id="RHEA-COMP:11060"/>
        <dbReference type="Rhea" id="RHEA-COMP:13847"/>
        <dbReference type="ChEBI" id="CHEBI:30013"/>
        <dbReference type="ChEBI" id="CHEBI:30616"/>
        <dbReference type="ChEBI" id="CHEBI:33019"/>
        <dbReference type="ChEBI" id="CHEBI:138113"/>
        <dbReference type="EC" id="2.7.7.108"/>
    </reaction>
</comment>
<name>A0ABM4TX92_DROSZ</name>
<dbReference type="PROSITE" id="PS50005">
    <property type="entry name" value="TPR"/>
    <property type="match status" value="1"/>
</dbReference>
<evidence type="ECO:0000256" key="13">
    <source>
        <dbReference type="ARBA" id="ARBA00023136"/>
    </source>
</evidence>